<dbReference type="RefSeq" id="WP_311400044.1">
    <property type="nucleotide sequence ID" value="NZ_JAVRBG010000001.1"/>
</dbReference>
<keyword evidence="3" id="KW-1185">Reference proteome</keyword>
<protein>
    <submittedName>
        <fullName evidence="2">Uncharacterized protein</fullName>
    </submittedName>
</protein>
<name>A0ABU2KED5_9FLAO</name>
<sequence length="206" mass="24788">MRNYYIKVMQVTSLFLLTFLNINAQNEDRFKFENSQTIEEYVNTHALDFKNEDVFVFNDFEAFIKFNNEGYLAGPLVHVFNDKGLYLESIEPYEVEKKLSNFKKIKNKPSKKAILVDDWFNNLVNYKTQEPIVKKDKVDYYFVLNWALFLKKPDSVKELSKWYKVLQRQQTDRDENIHIVLLNMDFQDSWNMSKEKREHLLKVSNQ</sequence>
<accession>A0ABU2KED5</accession>
<feature type="chain" id="PRO_5046943695" evidence="1">
    <location>
        <begin position="25"/>
        <end position="206"/>
    </location>
</feature>
<gene>
    <name evidence="2" type="ORF">RLT85_00285</name>
</gene>
<dbReference type="Proteomes" id="UP001182991">
    <property type="component" value="Unassembled WGS sequence"/>
</dbReference>
<keyword evidence="1" id="KW-0732">Signal</keyword>
<evidence type="ECO:0000256" key="1">
    <source>
        <dbReference type="SAM" id="SignalP"/>
    </source>
</evidence>
<evidence type="ECO:0000313" key="3">
    <source>
        <dbReference type="Proteomes" id="UP001182991"/>
    </source>
</evidence>
<dbReference type="EMBL" id="JAVRBG010000001">
    <property type="protein sequence ID" value="MDT0293067.1"/>
    <property type="molecule type" value="Genomic_DNA"/>
</dbReference>
<comment type="caution">
    <text evidence="2">The sequence shown here is derived from an EMBL/GenBank/DDBJ whole genome shotgun (WGS) entry which is preliminary data.</text>
</comment>
<reference evidence="3" key="1">
    <citation type="submission" date="2023-07" db="EMBL/GenBank/DDBJ databases">
        <title>Isolating and identifying novel microbial strains from the Mariana Trench.</title>
        <authorList>
            <person name="Fu H."/>
        </authorList>
    </citation>
    <scope>NUCLEOTIDE SEQUENCE [LARGE SCALE GENOMIC DNA]</scope>
    <source>
        <strain evidence="3">T-y2</strain>
    </source>
</reference>
<evidence type="ECO:0000313" key="2">
    <source>
        <dbReference type="EMBL" id="MDT0293067.1"/>
    </source>
</evidence>
<feature type="signal peptide" evidence="1">
    <location>
        <begin position="1"/>
        <end position="24"/>
    </location>
</feature>
<proteinExistence type="predicted"/>
<organism evidence="2 3">
    <name type="scientific">Mesonia ostreae</name>
    <dbReference type="NCBI Taxonomy" id="861110"/>
    <lineage>
        <taxon>Bacteria</taxon>
        <taxon>Pseudomonadati</taxon>
        <taxon>Bacteroidota</taxon>
        <taxon>Flavobacteriia</taxon>
        <taxon>Flavobacteriales</taxon>
        <taxon>Flavobacteriaceae</taxon>
        <taxon>Mesonia</taxon>
    </lineage>
</organism>